<dbReference type="SMART" id="SM00591">
    <property type="entry name" value="RWD"/>
    <property type="match status" value="1"/>
</dbReference>
<keyword evidence="4" id="KW-0808">Transferase</keyword>
<dbReference type="Gene3D" id="3.30.40.10">
    <property type="entry name" value="Zinc/RING finger domain, C3HC4 (zinc finger)"/>
    <property type="match status" value="1"/>
</dbReference>
<dbReference type="GO" id="GO:0008270">
    <property type="term" value="F:zinc ion binding"/>
    <property type="evidence" value="ECO:0007669"/>
    <property type="project" value="UniProtKB-KW"/>
</dbReference>
<keyword evidence="8" id="KW-0833">Ubl conjugation pathway</keyword>
<dbReference type="SUPFAM" id="SSF54495">
    <property type="entry name" value="UBC-like"/>
    <property type="match status" value="1"/>
</dbReference>
<dbReference type="Gene3D" id="3.10.110.10">
    <property type="entry name" value="Ubiquitin Conjugating Enzyme"/>
    <property type="match status" value="1"/>
</dbReference>
<evidence type="ECO:0000256" key="9">
    <source>
        <dbReference type="ARBA" id="ARBA00022833"/>
    </source>
</evidence>
<gene>
    <name evidence="16" type="ORF">M011DRAFT_470370</name>
</gene>
<dbReference type="Pfam" id="PF22191">
    <property type="entry name" value="IBR_1"/>
    <property type="match status" value="1"/>
</dbReference>
<dbReference type="PROSITE" id="PS51873">
    <property type="entry name" value="TRIAD"/>
    <property type="match status" value="1"/>
</dbReference>
<feature type="region of interest" description="Disordered" evidence="12">
    <location>
        <begin position="296"/>
        <end position="319"/>
    </location>
</feature>
<evidence type="ECO:0000256" key="7">
    <source>
        <dbReference type="ARBA" id="ARBA00022771"/>
    </source>
</evidence>
<dbReference type="InterPro" id="IPR006575">
    <property type="entry name" value="RWD_dom"/>
</dbReference>
<dbReference type="SMART" id="SM00647">
    <property type="entry name" value="IBR"/>
    <property type="match status" value="2"/>
</dbReference>
<dbReference type="InterPro" id="IPR016135">
    <property type="entry name" value="UBQ-conjugating_enzyme/RWD"/>
</dbReference>
<feature type="domain" description="RING-type" evidence="13">
    <location>
        <begin position="174"/>
        <end position="208"/>
    </location>
</feature>
<accession>A0A6A6V238</accession>
<sequence length="472" mass="53344">MDGSDPDDERVDELNTLQAIYPELEIDISHPPTPEAHIELPISPTNPLSVKFDSESTVHQLSHLPPLILDIILTEGYPNERPPKVRLSTNPPWLPGRHLNDLERACTRLWEEYGGLQVLFAYISFLQEAAENAFSVTAQEPGGVLLLPLTLKSSLLSSSSQIAQSDFESGTFSCVVCLEPKKGSSCHRLRHCGHVFCKSCLQDYYNNCIKEGDVSNVKCLSPDCGKSKSDKTRKNRLLSPKELLQIPLSPETVRRYAEIKRKKKLESDPSIVWCPRKWCQGPMRTSKYPKIGDLSQMDESDVEEDAAAPPDQPQEEPVYRGTANTDRLVVCESCNLAFCKICLAVWHGDYYICRKREARELTAEEQASLDYITKNTSPCPTCSAPVEKTQGCNHMKCFQCNSHFCYLCSAWLDADNPYMHYKNPKNKSCYMKLFHGAEGEEGMQFGGRRGAEQEAEYWELQALRIQNEEFTD</sequence>
<dbReference type="InterPro" id="IPR031127">
    <property type="entry name" value="E3_UB_ligase_RBR"/>
</dbReference>
<keyword evidence="17" id="KW-1185">Reference proteome</keyword>
<dbReference type="PROSITE" id="PS50089">
    <property type="entry name" value="ZF_RING_2"/>
    <property type="match status" value="1"/>
</dbReference>
<keyword evidence="6" id="KW-0677">Repeat</keyword>
<dbReference type="CDD" id="cd23134">
    <property type="entry name" value="RING-HC_ITT1-like"/>
    <property type="match status" value="1"/>
</dbReference>
<evidence type="ECO:0000259" key="14">
    <source>
        <dbReference type="PROSITE" id="PS50908"/>
    </source>
</evidence>
<organism evidence="16 17">
    <name type="scientific">Sporormia fimetaria CBS 119925</name>
    <dbReference type="NCBI Taxonomy" id="1340428"/>
    <lineage>
        <taxon>Eukaryota</taxon>
        <taxon>Fungi</taxon>
        <taxon>Dikarya</taxon>
        <taxon>Ascomycota</taxon>
        <taxon>Pezizomycotina</taxon>
        <taxon>Dothideomycetes</taxon>
        <taxon>Pleosporomycetidae</taxon>
        <taxon>Pleosporales</taxon>
        <taxon>Sporormiaceae</taxon>
        <taxon>Sporormia</taxon>
    </lineage>
</organism>
<evidence type="ECO:0000259" key="15">
    <source>
        <dbReference type="PROSITE" id="PS51873"/>
    </source>
</evidence>
<dbReference type="InterPro" id="IPR002867">
    <property type="entry name" value="IBR_dom"/>
</dbReference>
<dbReference type="InterPro" id="IPR013083">
    <property type="entry name" value="Znf_RING/FYVE/PHD"/>
</dbReference>
<keyword evidence="7 11" id="KW-0863">Zinc-finger</keyword>
<dbReference type="PROSITE" id="PS50908">
    <property type="entry name" value="RWD"/>
    <property type="match status" value="1"/>
</dbReference>
<dbReference type="CDD" id="cd23820">
    <property type="entry name" value="RWD_RNF14"/>
    <property type="match status" value="1"/>
</dbReference>
<protein>
    <recommendedName>
        <fullName evidence="3">RBR-type E3 ubiquitin transferase</fullName>
        <ecNumber evidence="3">2.3.2.31</ecNumber>
    </recommendedName>
</protein>
<comment type="pathway">
    <text evidence="2">Protein modification; protein ubiquitination.</text>
</comment>
<dbReference type="InterPro" id="IPR044066">
    <property type="entry name" value="TRIAD_supradom"/>
</dbReference>
<feature type="compositionally biased region" description="Acidic residues" evidence="12">
    <location>
        <begin position="296"/>
        <end position="306"/>
    </location>
</feature>
<reference evidence="16" key="1">
    <citation type="journal article" date="2020" name="Stud. Mycol.">
        <title>101 Dothideomycetes genomes: a test case for predicting lifestyles and emergence of pathogens.</title>
        <authorList>
            <person name="Haridas S."/>
            <person name="Albert R."/>
            <person name="Binder M."/>
            <person name="Bloem J."/>
            <person name="Labutti K."/>
            <person name="Salamov A."/>
            <person name="Andreopoulos B."/>
            <person name="Baker S."/>
            <person name="Barry K."/>
            <person name="Bills G."/>
            <person name="Bluhm B."/>
            <person name="Cannon C."/>
            <person name="Castanera R."/>
            <person name="Culley D."/>
            <person name="Daum C."/>
            <person name="Ezra D."/>
            <person name="Gonzalez J."/>
            <person name="Henrissat B."/>
            <person name="Kuo A."/>
            <person name="Liang C."/>
            <person name="Lipzen A."/>
            <person name="Lutzoni F."/>
            <person name="Magnuson J."/>
            <person name="Mondo S."/>
            <person name="Nolan M."/>
            <person name="Ohm R."/>
            <person name="Pangilinan J."/>
            <person name="Park H.-J."/>
            <person name="Ramirez L."/>
            <person name="Alfaro M."/>
            <person name="Sun H."/>
            <person name="Tritt A."/>
            <person name="Yoshinaga Y."/>
            <person name="Zwiers L.-H."/>
            <person name="Turgeon B."/>
            <person name="Goodwin S."/>
            <person name="Spatafora J."/>
            <person name="Crous P."/>
            <person name="Grigoriev I."/>
        </authorList>
    </citation>
    <scope>NUCLEOTIDE SEQUENCE</scope>
    <source>
        <strain evidence="16">CBS 119925</strain>
    </source>
</reference>
<evidence type="ECO:0000313" key="17">
    <source>
        <dbReference type="Proteomes" id="UP000799440"/>
    </source>
</evidence>
<evidence type="ECO:0000313" key="16">
    <source>
        <dbReference type="EMBL" id="KAF2744525.1"/>
    </source>
</evidence>
<keyword evidence="5" id="KW-0479">Metal-binding</keyword>
<evidence type="ECO:0000256" key="5">
    <source>
        <dbReference type="ARBA" id="ARBA00022723"/>
    </source>
</evidence>
<dbReference type="InterPro" id="IPR047548">
    <property type="entry name" value="Rcat_RBR_RNF14"/>
</dbReference>
<feature type="domain" description="RWD" evidence="14">
    <location>
        <begin position="12"/>
        <end position="133"/>
    </location>
</feature>
<comment type="catalytic activity">
    <reaction evidence="1">
        <text>[E2 ubiquitin-conjugating enzyme]-S-ubiquitinyl-L-cysteine + [acceptor protein]-L-lysine = [E2 ubiquitin-conjugating enzyme]-L-cysteine + [acceptor protein]-N(6)-ubiquitinyl-L-lysine.</text>
        <dbReference type="EC" id="2.3.2.31"/>
    </reaction>
</comment>
<dbReference type="Proteomes" id="UP000799440">
    <property type="component" value="Unassembled WGS sequence"/>
</dbReference>
<evidence type="ECO:0000259" key="13">
    <source>
        <dbReference type="PROSITE" id="PS50089"/>
    </source>
</evidence>
<evidence type="ECO:0000256" key="1">
    <source>
        <dbReference type="ARBA" id="ARBA00001798"/>
    </source>
</evidence>
<feature type="domain" description="RING-type" evidence="15">
    <location>
        <begin position="170"/>
        <end position="433"/>
    </location>
</feature>
<dbReference type="OrthoDB" id="1431934at2759"/>
<evidence type="ECO:0000256" key="4">
    <source>
        <dbReference type="ARBA" id="ARBA00022679"/>
    </source>
</evidence>
<evidence type="ECO:0000256" key="12">
    <source>
        <dbReference type="SAM" id="MobiDB-lite"/>
    </source>
</evidence>
<proteinExistence type="inferred from homology"/>
<evidence type="ECO:0000256" key="3">
    <source>
        <dbReference type="ARBA" id="ARBA00012251"/>
    </source>
</evidence>
<evidence type="ECO:0000256" key="11">
    <source>
        <dbReference type="PROSITE-ProRule" id="PRU00175"/>
    </source>
</evidence>
<evidence type="ECO:0000256" key="6">
    <source>
        <dbReference type="ARBA" id="ARBA00022737"/>
    </source>
</evidence>
<comment type="similarity">
    <text evidence="10">Belongs to the RBR family. RNF14 subfamily.</text>
</comment>
<dbReference type="PANTHER" id="PTHR11685">
    <property type="entry name" value="RBR FAMILY RING FINGER AND IBR DOMAIN-CONTAINING"/>
    <property type="match status" value="1"/>
</dbReference>
<dbReference type="Pfam" id="PF05773">
    <property type="entry name" value="RWD"/>
    <property type="match status" value="1"/>
</dbReference>
<dbReference type="Pfam" id="PF01485">
    <property type="entry name" value="IBR"/>
    <property type="match status" value="1"/>
</dbReference>
<dbReference type="InterPro" id="IPR017907">
    <property type="entry name" value="Znf_RING_CS"/>
</dbReference>
<evidence type="ECO:0000256" key="10">
    <source>
        <dbReference type="ARBA" id="ARBA00044508"/>
    </source>
</evidence>
<dbReference type="GO" id="GO:0061630">
    <property type="term" value="F:ubiquitin protein ligase activity"/>
    <property type="evidence" value="ECO:0007669"/>
    <property type="project" value="UniProtKB-EC"/>
</dbReference>
<dbReference type="Gene3D" id="1.20.120.1750">
    <property type="match status" value="1"/>
</dbReference>
<evidence type="ECO:0000256" key="2">
    <source>
        <dbReference type="ARBA" id="ARBA00004906"/>
    </source>
</evidence>
<name>A0A6A6V238_9PLEO</name>
<dbReference type="PROSITE" id="PS00518">
    <property type="entry name" value="ZF_RING_1"/>
    <property type="match status" value="1"/>
</dbReference>
<dbReference type="EMBL" id="MU006588">
    <property type="protein sequence ID" value="KAF2744525.1"/>
    <property type="molecule type" value="Genomic_DNA"/>
</dbReference>
<dbReference type="GO" id="GO:0016567">
    <property type="term" value="P:protein ubiquitination"/>
    <property type="evidence" value="ECO:0007669"/>
    <property type="project" value="InterPro"/>
</dbReference>
<dbReference type="EC" id="2.3.2.31" evidence="3"/>
<keyword evidence="9" id="KW-0862">Zinc</keyword>
<evidence type="ECO:0000256" key="8">
    <source>
        <dbReference type="ARBA" id="ARBA00022786"/>
    </source>
</evidence>
<dbReference type="InterPro" id="IPR001841">
    <property type="entry name" value="Znf_RING"/>
</dbReference>
<dbReference type="SUPFAM" id="SSF57850">
    <property type="entry name" value="RING/U-box"/>
    <property type="match status" value="2"/>
</dbReference>
<dbReference type="AlphaFoldDB" id="A0A6A6V238"/>
<dbReference type="FunFam" id="3.30.40.10:FF:000416">
    <property type="entry name" value="RBR-type E3 ubiquitin transferase"/>
    <property type="match status" value="1"/>
</dbReference>
<dbReference type="CDD" id="cd20354">
    <property type="entry name" value="Rcat_RBR_RNF14"/>
    <property type="match status" value="1"/>
</dbReference>